<dbReference type="WBParaSite" id="jg10092">
    <property type="protein sequence ID" value="jg10092"/>
    <property type="gene ID" value="jg10092"/>
</dbReference>
<proteinExistence type="predicted"/>
<dbReference type="AlphaFoldDB" id="A0A915CL08"/>
<organism evidence="1 2">
    <name type="scientific">Ditylenchus dipsaci</name>
    <dbReference type="NCBI Taxonomy" id="166011"/>
    <lineage>
        <taxon>Eukaryota</taxon>
        <taxon>Metazoa</taxon>
        <taxon>Ecdysozoa</taxon>
        <taxon>Nematoda</taxon>
        <taxon>Chromadorea</taxon>
        <taxon>Rhabditida</taxon>
        <taxon>Tylenchina</taxon>
        <taxon>Tylenchomorpha</taxon>
        <taxon>Sphaerularioidea</taxon>
        <taxon>Anguinidae</taxon>
        <taxon>Anguininae</taxon>
        <taxon>Ditylenchus</taxon>
    </lineage>
</organism>
<evidence type="ECO:0000313" key="2">
    <source>
        <dbReference type="WBParaSite" id="jg10092"/>
    </source>
</evidence>
<accession>A0A915CL08</accession>
<evidence type="ECO:0000313" key="1">
    <source>
        <dbReference type="Proteomes" id="UP000887574"/>
    </source>
</evidence>
<protein>
    <submittedName>
        <fullName evidence="2">Uncharacterized protein</fullName>
    </submittedName>
</protein>
<sequence length="73" mass="8329">MADHQHAYLPLHEFVTELNTRLNDTHPECDVCIEAAISNTPSSMRFMWPVHVGDPLCDLRSMDFCVRARGCLL</sequence>
<keyword evidence="1" id="KW-1185">Reference proteome</keyword>
<reference evidence="2" key="1">
    <citation type="submission" date="2022-11" db="UniProtKB">
        <authorList>
            <consortium name="WormBaseParasite"/>
        </authorList>
    </citation>
    <scope>IDENTIFICATION</scope>
</reference>
<dbReference type="Proteomes" id="UP000887574">
    <property type="component" value="Unplaced"/>
</dbReference>
<name>A0A915CL08_9BILA</name>